<evidence type="ECO:0000313" key="3">
    <source>
        <dbReference type="Proteomes" id="UP000294933"/>
    </source>
</evidence>
<accession>A0A4Y7Q094</accession>
<organism evidence="2 3">
    <name type="scientific">Rickenella mellea</name>
    <dbReference type="NCBI Taxonomy" id="50990"/>
    <lineage>
        <taxon>Eukaryota</taxon>
        <taxon>Fungi</taxon>
        <taxon>Dikarya</taxon>
        <taxon>Basidiomycota</taxon>
        <taxon>Agaricomycotina</taxon>
        <taxon>Agaricomycetes</taxon>
        <taxon>Hymenochaetales</taxon>
        <taxon>Rickenellaceae</taxon>
        <taxon>Rickenella</taxon>
    </lineage>
</organism>
<proteinExistence type="predicted"/>
<evidence type="ECO:0000313" key="2">
    <source>
        <dbReference type="EMBL" id="TDL20741.1"/>
    </source>
</evidence>
<feature type="non-terminal residue" evidence="2">
    <location>
        <position position="199"/>
    </location>
</feature>
<dbReference type="VEuPathDB" id="FungiDB:BD410DRAFT_725294"/>
<sequence>MNRAWLDRQKSLAINASFQQPGHANETASDYVNRKVGLLDLVYDYTDSELMIEVLKTAPESWSKLLDTQRFPTFHLFQDAVSWHEHILTGGSKDSLSDFDRRLKNLEAKAGPRANANLVGTGPSFGKPKFPRDDSNVSKGKTPEQKGARPCRYCGSPKHWDPECKHAKKGAKFRAKANLAAIYTEEDIQADLEYDALYY</sequence>
<protein>
    <submittedName>
        <fullName evidence="2">Uncharacterized protein</fullName>
    </submittedName>
</protein>
<name>A0A4Y7Q094_9AGAM</name>
<feature type="region of interest" description="Disordered" evidence="1">
    <location>
        <begin position="115"/>
        <end position="150"/>
    </location>
</feature>
<feature type="compositionally biased region" description="Basic and acidic residues" evidence="1">
    <location>
        <begin position="130"/>
        <end position="147"/>
    </location>
</feature>
<keyword evidence="3" id="KW-1185">Reference proteome</keyword>
<gene>
    <name evidence="2" type="ORF">BD410DRAFT_725294</name>
</gene>
<dbReference type="OrthoDB" id="3203159at2759"/>
<dbReference type="EMBL" id="ML170186">
    <property type="protein sequence ID" value="TDL20741.1"/>
    <property type="molecule type" value="Genomic_DNA"/>
</dbReference>
<reference evidence="2 3" key="1">
    <citation type="submission" date="2018-06" db="EMBL/GenBank/DDBJ databases">
        <title>A transcriptomic atlas of mushroom development highlights an independent origin of complex multicellularity.</title>
        <authorList>
            <consortium name="DOE Joint Genome Institute"/>
            <person name="Krizsan K."/>
            <person name="Almasi E."/>
            <person name="Merenyi Z."/>
            <person name="Sahu N."/>
            <person name="Viragh M."/>
            <person name="Koszo T."/>
            <person name="Mondo S."/>
            <person name="Kiss B."/>
            <person name="Balint B."/>
            <person name="Kues U."/>
            <person name="Barry K."/>
            <person name="Hegedus J.C."/>
            <person name="Henrissat B."/>
            <person name="Johnson J."/>
            <person name="Lipzen A."/>
            <person name="Ohm R."/>
            <person name="Nagy I."/>
            <person name="Pangilinan J."/>
            <person name="Yan J."/>
            <person name="Xiong Y."/>
            <person name="Grigoriev I.V."/>
            <person name="Hibbett D.S."/>
            <person name="Nagy L.G."/>
        </authorList>
    </citation>
    <scope>NUCLEOTIDE SEQUENCE [LARGE SCALE GENOMIC DNA]</scope>
    <source>
        <strain evidence="2 3">SZMC22713</strain>
    </source>
</reference>
<evidence type="ECO:0000256" key="1">
    <source>
        <dbReference type="SAM" id="MobiDB-lite"/>
    </source>
</evidence>
<dbReference type="AlphaFoldDB" id="A0A4Y7Q094"/>
<dbReference type="Proteomes" id="UP000294933">
    <property type="component" value="Unassembled WGS sequence"/>
</dbReference>
<dbReference type="STRING" id="50990.A0A4Y7Q094"/>